<reference evidence="1 2" key="1">
    <citation type="journal article" date="2013" name="Antonie Van Leeuwenhoek">
        <title>Dongia rigui sp. nov., isolated from freshwater of a large wetland in Korea.</title>
        <authorList>
            <person name="Baik K.S."/>
            <person name="Hwang Y.M."/>
            <person name="Choi J.S."/>
            <person name="Kwon J."/>
            <person name="Seong C.N."/>
        </authorList>
    </citation>
    <scope>NUCLEOTIDE SEQUENCE [LARGE SCALE GENOMIC DNA]</scope>
    <source>
        <strain evidence="1 2">04SU4-P</strain>
    </source>
</reference>
<organism evidence="1 2">
    <name type="scientific">Dongia rigui</name>
    <dbReference type="NCBI Taxonomy" id="940149"/>
    <lineage>
        <taxon>Bacteria</taxon>
        <taxon>Pseudomonadati</taxon>
        <taxon>Pseudomonadota</taxon>
        <taxon>Alphaproteobacteria</taxon>
        <taxon>Rhodospirillales</taxon>
        <taxon>Dongiaceae</taxon>
        <taxon>Dongia</taxon>
    </lineage>
</organism>
<accession>A0ABU5E021</accession>
<sequence length="58" mass="6782">MDVTFDGMFEKVPEESRRGRVKTVLLGDGRNFHRIARQNIRWRRTQCLCRGGNSLTLC</sequence>
<dbReference type="EMBL" id="JAXCLX010000002">
    <property type="protein sequence ID" value="MDY0872937.1"/>
    <property type="molecule type" value="Genomic_DNA"/>
</dbReference>
<dbReference type="Proteomes" id="UP001271769">
    <property type="component" value="Unassembled WGS sequence"/>
</dbReference>
<protein>
    <submittedName>
        <fullName evidence="1">Uncharacterized protein</fullName>
    </submittedName>
</protein>
<dbReference type="RefSeq" id="WP_320501407.1">
    <property type="nucleotide sequence ID" value="NZ_JAXCLX010000002.1"/>
</dbReference>
<keyword evidence="2" id="KW-1185">Reference proteome</keyword>
<gene>
    <name evidence="1" type="ORF">SMD31_13425</name>
</gene>
<name>A0ABU5E021_9PROT</name>
<evidence type="ECO:0000313" key="1">
    <source>
        <dbReference type="EMBL" id="MDY0872937.1"/>
    </source>
</evidence>
<proteinExistence type="predicted"/>
<evidence type="ECO:0000313" key="2">
    <source>
        <dbReference type="Proteomes" id="UP001271769"/>
    </source>
</evidence>
<comment type="caution">
    <text evidence="1">The sequence shown here is derived from an EMBL/GenBank/DDBJ whole genome shotgun (WGS) entry which is preliminary data.</text>
</comment>